<gene>
    <name evidence="1" type="ORF">GOBAR_AA19278</name>
</gene>
<evidence type="ECO:0000313" key="1">
    <source>
        <dbReference type="EMBL" id="PPS01378.1"/>
    </source>
</evidence>
<accession>A0A2P5XDG8</accession>
<protein>
    <submittedName>
        <fullName evidence="1">Uncharacterized protein</fullName>
    </submittedName>
</protein>
<dbReference type="EMBL" id="KZ665120">
    <property type="protein sequence ID" value="PPS01378.1"/>
    <property type="molecule type" value="Genomic_DNA"/>
</dbReference>
<dbReference type="Proteomes" id="UP000239757">
    <property type="component" value="Unassembled WGS sequence"/>
</dbReference>
<evidence type="ECO:0000313" key="2">
    <source>
        <dbReference type="Proteomes" id="UP000239757"/>
    </source>
</evidence>
<proteinExistence type="predicted"/>
<sequence length="93" mass="10626">MERWTLATTFSHLGQATMSFDSGQDYGSLIEDDTYVKMRANLTTQLTKEEISIVFLFSQSYCKRYQQNLPITILGDGHQQSMFIHLVQLGSVN</sequence>
<reference evidence="1 2" key="1">
    <citation type="submission" date="2015-01" db="EMBL/GenBank/DDBJ databases">
        <title>Genome of allotetraploid Gossypium barbadense reveals genomic plasticity and fiber elongation in cotton evolution.</title>
        <authorList>
            <person name="Chen X."/>
            <person name="Liu X."/>
            <person name="Zhao B."/>
            <person name="Zheng H."/>
            <person name="Hu Y."/>
            <person name="Lu G."/>
            <person name="Yang C."/>
            <person name="Chen J."/>
            <person name="Shan C."/>
            <person name="Zhang L."/>
            <person name="Zhou Y."/>
            <person name="Wang L."/>
            <person name="Guo W."/>
            <person name="Bai Y."/>
            <person name="Ruan J."/>
            <person name="Shangguan X."/>
            <person name="Mao Y."/>
            <person name="Jiang J."/>
            <person name="Zhu Y."/>
            <person name="Lei J."/>
            <person name="Kang H."/>
            <person name="Chen S."/>
            <person name="He X."/>
            <person name="Wang R."/>
            <person name="Wang Y."/>
            <person name="Chen J."/>
            <person name="Wang L."/>
            <person name="Yu S."/>
            <person name="Wang B."/>
            <person name="Wei J."/>
            <person name="Song S."/>
            <person name="Lu X."/>
            <person name="Gao Z."/>
            <person name="Gu W."/>
            <person name="Deng X."/>
            <person name="Ma D."/>
            <person name="Wang S."/>
            <person name="Liang W."/>
            <person name="Fang L."/>
            <person name="Cai C."/>
            <person name="Zhu X."/>
            <person name="Zhou B."/>
            <person name="Zhang Y."/>
            <person name="Chen Z."/>
            <person name="Xu S."/>
            <person name="Zhu R."/>
            <person name="Wang S."/>
            <person name="Zhang T."/>
            <person name="Zhao G."/>
        </authorList>
    </citation>
    <scope>NUCLEOTIDE SEQUENCE [LARGE SCALE GENOMIC DNA]</scope>
    <source>
        <strain evidence="2">cv. Xinhai21</strain>
        <tissue evidence="1">Leaf</tissue>
    </source>
</reference>
<name>A0A2P5XDG8_GOSBA</name>
<organism evidence="1 2">
    <name type="scientific">Gossypium barbadense</name>
    <name type="common">Sea Island cotton</name>
    <name type="synonym">Hibiscus barbadensis</name>
    <dbReference type="NCBI Taxonomy" id="3634"/>
    <lineage>
        <taxon>Eukaryota</taxon>
        <taxon>Viridiplantae</taxon>
        <taxon>Streptophyta</taxon>
        <taxon>Embryophyta</taxon>
        <taxon>Tracheophyta</taxon>
        <taxon>Spermatophyta</taxon>
        <taxon>Magnoliopsida</taxon>
        <taxon>eudicotyledons</taxon>
        <taxon>Gunneridae</taxon>
        <taxon>Pentapetalae</taxon>
        <taxon>rosids</taxon>
        <taxon>malvids</taxon>
        <taxon>Malvales</taxon>
        <taxon>Malvaceae</taxon>
        <taxon>Malvoideae</taxon>
        <taxon>Gossypium</taxon>
    </lineage>
</organism>
<dbReference type="AlphaFoldDB" id="A0A2P5XDG8"/>